<dbReference type="PANTHER" id="PTHR30238:SF4">
    <property type="entry name" value="SLL1022 PROTEIN"/>
    <property type="match status" value="1"/>
</dbReference>
<dbReference type="OrthoDB" id="9806211at2"/>
<evidence type="ECO:0000313" key="7">
    <source>
        <dbReference type="EMBL" id="KYD14427.1"/>
    </source>
</evidence>
<dbReference type="AlphaFoldDB" id="A0A150LQ60"/>
<gene>
    <name evidence="7" type="ORF">B4135_2854</name>
</gene>
<dbReference type="PANTHER" id="PTHR30238">
    <property type="entry name" value="MEMBRANE BOUND PREDICTED REDOX MODULATOR"/>
    <property type="match status" value="1"/>
</dbReference>
<evidence type="ECO:0000256" key="5">
    <source>
        <dbReference type="ARBA" id="ARBA00023136"/>
    </source>
</evidence>
<feature type="transmembrane region" description="Helical" evidence="6">
    <location>
        <begin position="121"/>
        <end position="139"/>
    </location>
</feature>
<feature type="transmembrane region" description="Helical" evidence="6">
    <location>
        <begin position="151"/>
        <end position="175"/>
    </location>
</feature>
<dbReference type="PATRIC" id="fig|301148.3.peg.363"/>
<name>A0A150LQ60_9BACI</name>
<evidence type="ECO:0000256" key="6">
    <source>
        <dbReference type="SAM" id="Phobius"/>
    </source>
</evidence>
<feature type="transmembrane region" description="Helical" evidence="6">
    <location>
        <begin position="74"/>
        <end position="91"/>
    </location>
</feature>
<evidence type="ECO:0008006" key="9">
    <source>
        <dbReference type="Google" id="ProtNLM"/>
    </source>
</evidence>
<dbReference type="InterPro" id="IPR005496">
    <property type="entry name" value="Integral_membrane_TerC"/>
</dbReference>
<evidence type="ECO:0000256" key="4">
    <source>
        <dbReference type="ARBA" id="ARBA00022989"/>
    </source>
</evidence>
<keyword evidence="3 6" id="KW-0812">Transmembrane</keyword>
<evidence type="ECO:0000256" key="2">
    <source>
        <dbReference type="ARBA" id="ARBA00007511"/>
    </source>
</evidence>
<comment type="subcellular location">
    <subcellularLocation>
        <location evidence="1">Membrane</location>
        <topology evidence="1">Multi-pass membrane protein</topology>
    </subcellularLocation>
</comment>
<evidence type="ECO:0000256" key="3">
    <source>
        <dbReference type="ARBA" id="ARBA00022692"/>
    </source>
</evidence>
<organism evidence="7 8">
    <name type="scientific">Caldibacillus debilis</name>
    <dbReference type="NCBI Taxonomy" id="301148"/>
    <lineage>
        <taxon>Bacteria</taxon>
        <taxon>Bacillati</taxon>
        <taxon>Bacillota</taxon>
        <taxon>Bacilli</taxon>
        <taxon>Bacillales</taxon>
        <taxon>Bacillaceae</taxon>
        <taxon>Caldibacillus</taxon>
    </lineage>
</organism>
<dbReference type="Proteomes" id="UP000075683">
    <property type="component" value="Unassembled WGS sequence"/>
</dbReference>
<evidence type="ECO:0000256" key="1">
    <source>
        <dbReference type="ARBA" id="ARBA00004141"/>
    </source>
</evidence>
<sequence>MDFSILLEYGWVLIVLVALEGLLAADNAVVMAVLVKHLPEREQKKALFYGLLGAFTFRFLSLFVISILVDVWQVQAAGALYLLYISVSHFLKKKKGKKESGEGHRGDSLWRTVLKIELSDLAFAIDSILAAVAIAVTLPETGWFKVGEIDIGPFSVMLLGGIIGIVIMRFAASAFAKILKKYPDLEAAAFIIVGWVGVKLAVYTLSHPNLALLDRHFPESFVWKSIFWTVLIAIALGGYLFSKRKARTADTEL</sequence>
<dbReference type="Pfam" id="PF03741">
    <property type="entry name" value="TerC"/>
    <property type="match status" value="1"/>
</dbReference>
<dbReference type="InterPro" id="IPR022493">
    <property type="entry name" value="CHP03716_TM_YkoY"/>
</dbReference>
<dbReference type="GO" id="GO:0016020">
    <property type="term" value="C:membrane"/>
    <property type="evidence" value="ECO:0007669"/>
    <property type="project" value="UniProtKB-SubCell"/>
</dbReference>
<evidence type="ECO:0000313" key="8">
    <source>
        <dbReference type="Proteomes" id="UP000075683"/>
    </source>
</evidence>
<comment type="caution">
    <text evidence="7">The sequence shown here is derived from an EMBL/GenBank/DDBJ whole genome shotgun (WGS) entry which is preliminary data.</text>
</comment>
<keyword evidence="4 6" id="KW-1133">Transmembrane helix</keyword>
<reference evidence="7 8" key="1">
    <citation type="submission" date="2016-01" db="EMBL/GenBank/DDBJ databases">
        <title>Draft Genome Sequences of Seven Thermophilic Sporeformers Isolated from Foods.</title>
        <authorList>
            <person name="Berendsen E.M."/>
            <person name="Wells-Bennik M.H."/>
            <person name="Krawcyk A.O."/>
            <person name="De Jong A."/>
            <person name="Holsappel S."/>
            <person name="Eijlander R.T."/>
            <person name="Kuipers O.P."/>
        </authorList>
    </citation>
    <scope>NUCLEOTIDE SEQUENCE [LARGE SCALE GENOMIC DNA]</scope>
    <source>
        <strain evidence="7 8">B4135</strain>
    </source>
</reference>
<dbReference type="NCBIfam" id="TIGR03716">
    <property type="entry name" value="R_switched_YkoY"/>
    <property type="match status" value="1"/>
</dbReference>
<comment type="similarity">
    <text evidence="2">Belongs to the TerC family.</text>
</comment>
<accession>A0A150LQ60</accession>
<feature type="transmembrane region" description="Helical" evidence="6">
    <location>
        <begin position="187"/>
        <end position="205"/>
    </location>
</feature>
<feature type="transmembrane region" description="Helical" evidence="6">
    <location>
        <begin position="47"/>
        <end position="68"/>
    </location>
</feature>
<protein>
    <recommendedName>
        <fullName evidence="9">TerC family protein</fullName>
    </recommendedName>
</protein>
<proteinExistence type="inferred from homology"/>
<feature type="transmembrane region" description="Helical" evidence="6">
    <location>
        <begin position="12"/>
        <end position="35"/>
    </location>
</feature>
<keyword evidence="5 6" id="KW-0472">Membrane</keyword>
<dbReference type="EMBL" id="LQYT01000073">
    <property type="protein sequence ID" value="KYD14427.1"/>
    <property type="molecule type" value="Genomic_DNA"/>
</dbReference>
<dbReference type="STRING" id="301148.B4135_2854"/>
<feature type="transmembrane region" description="Helical" evidence="6">
    <location>
        <begin position="225"/>
        <end position="242"/>
    </location>
</feature>
<dbReference type="RefSeq" id="WP_061569401.1">
    <property type="nucleotide sequence ID" value="NZ_LQYT01000073.1"/>
</dbReference>